<gene>
    <name evidence="1" type="ORF">ACIOWJ_18220</name>
</gene>
<dbReference type="RefSeq" id="WP_260367999.1">
    <property type="nucleotide sequence ID" value="NZ_JAOAQN010000013.1"/>
</dbReference>
<accession>A0ABW8E2D9</accession>
<reference evidence="1 2" key="1">
    <citation type="submission" date="2024-10" db="EMBL/GenBank/DDBJ databases">
        <title>The Natural Products Discovery Center: Release of the First 8490 Sequenced Strains for Exploring Actinobacteria Biosynthetic Diversity.</title>
        <authorList>
            <person name="Kalkreuter E."/>
            <person name="Kautsar S.A."/>
            <person name="Yang D."/>
            <person name="Bader C.D."/>
            <person name="Teijaro C.N."/>
            <person name="Fluegel L."/>
            <person name="Davis C.M."/>
            <person name="Simpson J.R."/>
            <person name="Lauterbach L."/>
            <person name="Steele A.D."/>
            <person name="Gui C."/>
            <person name="Meng S."/>
            <person name="Li G."/>
            <person name="Viehrig K."/>
            <person name="Ye F."/>
            <person name="Su P."/>
            <person name="Kiefer A.F."/>
            <person name="Nichols A."/>
            <person name="Cepeda A.J."/>
            <person name="Yan W."/>
            <person name="Fan B."/>
            <person name="Jiang Y."/>
            <person name="Adhikari A."/>
            <person name="Zheng C.-J."/>
            <person name="Schuster L."/>
            <person name="Cowan T.M."/>
            <person name="Smanski M.J."/>
            <person name="Chevrette M.G."/>
            <person name="De Carvalho L.P.S."/>
            <person name="Shen B."/>
        </authorList>
    </citation>
    <scope>NUCLEOTIDE SEQUENCE [LARGE SCALE GENOMIC DNA]</scope>
    <source>
        <strain evidence="1 2">NPDC087581</strain>
    </source>
</reference>
<sequence length="242" mass="27667">MDVRHWLLTLLCVIPAWVLAQDESVVPGKIMLASEAWDGYTNADGSGLAWDVLRQVFEPVGITLQTRIEPYTRSVGLAQRGEVDGWVGSYRDEVTGVLYPHWKLDSDAIYALGLATSPTPSVATLGEYRLAWVRGYRYEAYLPNVRRFNQIQRRDGILPMLQHGRADFYIDALSETQYVLRQARDPSTFRLTHIIDLPLYVGFADTERGRSLRTVYDQRMAVLVKSGVLKPIFQRWNLPYPF</sequence>
<evidence type="ECO:0000313" key="1">
    <source>
        <dbReference type="EMBL" id="MFJ2680013.1"/>
    </source>
</evidence>
<proteinExistence type="predicted"/>
<dbReference type="Gene3D" id="3.40.190.10">
    <property type="entry name" value="Periplasmic binding protein-like II"/>
    <property type="match status" value="2"/>
</dbReference>
<organism evidence="1 2">
    <name type="scientific">Pseudomonas sivasensis</name>
    <dbReference type="NCBI Taxonomy" id="1880678"/>
    <lineage>
        <taxon>Bacteria</taxon>
        <taxon>Pseudomonadati</taxon>
        <taxon>Pseudomonadota</taxon>
        <taxon>Gammaproteobacteria</taxon>
        <taxon>Pseudomonadales</taxon>
        <taxon>Pseudomonadaceae</taxon>
        <taxon>Pseudomonas</taxon>
    </lineage>
</organism>
<dbReference type="Proteomes" id="UP001617213">
    <property type="component" value="Unassembled WGS sequence"/>
</dbReference>
<keyword evidence="2" id="KW-1185">Reference proteome</keyword>
<protein>
    <submittedName>
        <fullName evidence="1">Substrate-binding periplasmic protein</fullName>
    </submittedName>
</protein>
<evidence type="ECO:0000313" key="2">
    <source>
        <dbReference type="Proteomes" id="UP001617213"/>
    </source>
</evidence>
<dbReference type="EMBL" id="JBIUWZ010000027">
    <property type="protein sequence ID" value="MFJ2680013.1"/>
    <property type="molecule type" value="Genomic_DNA"/>
</dbReference>
<name>A0ABW8E2D9_9PSED</name>
<dbReference type="SUPFAM" id="SSF53850">
    <property type="entry name" value="Periplasmic binding protein-like II"/>
    <property type="match status" value="1"/>
</dbReference>
<comment type="caution">
    <text evidence="1">The sequence shown here is derived from an EMBL/GenBank/DDBJ whole genome shotgun (WGS) entry which is preliminary data.</text>
</comment>